<gene>
    <name evidence="1" type="ORF">NBM05_07320</name>
</gene>
<protein>
    <recommendedName>
        <fullName evidence="3">Lipoprotein</fullName>
    </recommendedName>
</protein>
<dbReference type="PROSITE" id="PS51257">
    <property type="entry name" value="PROKAR_LIPOPROTEIN"/>
    <property type="match status" value="1"/>
</dbReference>
<organism evidence="1 2">
    <name type="scientific">Rothia santali</name>
    <dbReference type="NCBI Taxonomy" id="2949643"/>
    <lineage>
        <taxon>Bacteria</taxon>
        <taxon>Bacillati</taxon>
        <taxon>Actinomycetota</taxon>
        <taxon>Actinomycetes</taxon>
        <taxon>Micrococcales</taxon>
        <taxon>Micrococcaceae</taxon>
        <taxon>Rothia</taxon>
    </lineage>
</organism>
<dbReference type="RefSeq" id="WP_254166199.1">
    <property type="nucleotide sequence ID" value="NZ_JANAFB010000014.1"/>
</dbReference>
<sequence>MMTTTKKMIVPVIGLAVLAITGCGSSEEEASEASPSPSEMQVADGHCMDVDAAHRDDPDSVGYTAASVMHCWDSTMDATMTDAALRAAPLMSEEWAAQQTQPERNAIQGQFSAAAKHEAYSVPEVSRTGGDVDQNVDYDKVARGFTIEWEWQGRDGETVPGGSAQIMVYMEMHSGKWEVVGHHTTTVQEEDR</sequence>
<evidence type="ECO:0000313" key="1">
    <source>
        <dbReference type="EMBL" id="MCP3425820.1"/>
    </source>
</evidence>
<dbReference type="Proteomes" id="UP001139502">
    <property type="component" value="Unassembled WGS sequence"/>
</dbReference>
<evidence type="ECO:0000313" key="2">
    <source>
        <dbReference type="Proteomes" id="UP001139502"/>
    </source>
</evidence>
<dbReference type="EMBL" id="JANAFB010000014">
    <property type="protein sequence ID" value="MCP3425820.1"/>
    <property type="molecule type" value="Genomic_DNA"/>
</dbReference>
<name>A0A9X2HCM2_9MICC</name>
<keyword evidence="2" id="KW-1185">Reference proteome</keyword>
<comment type="caution">
    <text evidence="1">The sequence shown here is derived from an EMBL/GenBank/DDBJ whole genome shotgun (WGS) entry which is preliminary data.</text>
</comment>
<dbReference type="AlphaFoldDB" id="A0A9X2HCM2"/>
<proteinExistence type="predicted"/>
<evidence type="ECO:0008006" key="3">
    <source>
        <dbReference type="Google" id="ProtNLM"/>
    </source>
</evidence>
<accession>A0A9X2HCM2</accession>
<reference evidence="1" key="1">
    <citation type="submission" date="2022-06" db="EMBL/GenBank/DDBJ databases">
        <title>Rothia sp. isolated from sandalwood seedling.</title>
        <authorList>
            <person name="Tuikhar N."/>
            <person name="Kirdat K."/>
            <person name="Thorat V."/>
            <person name="Swetha P."/>
            <person name="Padma S."/>
            <person name="Sundararaj R."/>
            <person name="Yadav A."/>
        </authorList>
    </citation>
    <scope>NUCLEOTIDE SEQUENCE</scope>
    <source>
        <strain evidence="1">AR01</strain>
    </source>
</reference>